<gene>
    <name evidence="3" type="ORF">DF286_06875</name>
</gene>
<feature type="region of interest" description="Disordered" evidence="1">
    <location>
        <begin position="1"/>
        <end position="29"/>
    </location>
</feature>
<name>A0A2U2J6C4_9SPHN</name>
<protein>
    <recommendedName>
        <fullName evidence="2">TNase-like domain-containing protein</fullName>
    </recommendedName>
</protein>
<dbReference type="Proteomes" id="UP000245916">
    <property type="component" value="Unassembled WGS sequence"/>
</dbReference>
<reference evidence="3 4" key="1">
    <citation type="submission" date="2018-05" db="EMBL/GenBank/DDBJ databases">
        <title>Genome of Sphingosinicella humi QZX222.</title>
        <authorList>
            <person name="Qiao Z."/>
            <person name="Wang G."/>
        </authorList>
    </citation>
    <scope>NUCLEOTIDE SEQUENCE [LARGE SCALE GENOMIC DNA]</scope>
    <source>
        <strain evidence="3 4">QZX222</strain>
    </source>
</reference>
<dbReference type="PROSITE" id="PS50830">
    <property type="entry name" value="TNASE_3"/>
    <property type="match status" value="1"/>
</dbReference>
<evidence type="ECO:0000313" key="4">
    <source>
        <dbReference type="Proteomes" id="UP000245916"/>
    </source>
</evidence>
<dbReference type="EMBL" id="QFFF01000001">
    <property type="protein sequence ID" value="PWG03893.1"/>
    <property type="molecule type" value="Genomic_DNA"/>
</dbReference>
<dbReference type="SUPFAM" id="SSF50199">
    <property type="entry name" value="Staphylococcal nuclease"/>
    <property type="match status" value="1"/>
</dbReference>
<feature type="domain" description="TNase-like" evidence="2">
    <location>
        <begin position="51"/>
        <end position="158"/>
    </location>
</feature>
<dbReference type="InterPro" id="IPR016071">
    <property type="entry name" value="Staphylococal_nuclease_OB-fold"/>
</dbReference>
<sequence length="158" mass="17394">MRLPGTEAPPVVPPAIERPNADPYAESRRSRTILEAQEGASPGASAGQGRGRAAPAAVRIVDGDTFWHGSDKIRIADIDTPEVRGRCAYERDLAVRATRRMEALLVAGPFELERIPGRDEDRYGRKLRVVTRHGQSLGDQLVAEGLARTWSGRREPWC</sequence>
<dbReference type="Pfam" id="PF00565">
    <property type="entry name" value="SNase"/>
    <property type="match status" value="1"/>
</dbReference>
<dbReference type="InterPro" id="IPR035437">
    <property type="entry name" value="SNase_OB-fold_sf"/>
</dbReference>
<dbReference type="AlphaFoldDB" id="A0A2U2J6C4"/>
<evidence type="ECO:0000256" key="1">
    <source>
        <dbReference type="SAM" id="MobiDB-lite"/>
    </source>
</evidence>
<evidence type="ECO:0000313" key="3">
    <source>
        <dbReference type="EMBL" id="PWG03893.1"/>
    </source>
</evidence>
<evidence type="ECO:0000259" key="2">
    <source>
        <dbReference type="PROSITE" id="PS50830"/>
    </source>
</evidence>
<comment type="caution">
    <text evidence="3">The sequence shown here is derived from an EMBL/GenBank/DDBJ whole genome shotgun (WGS) entry which is preliminary data.</text>
</comment>
<organism evidence="3 4">
    <name type="scientific">Allosphingosinicella humi</name>
    <dbReference type="NCBI Taxonomy" id="2068657"/>
    <lineage>
        <taxon>Bacteria</taxon>
        <taxon>Pseudomonadati</taxon>
        <taxon>Pseudomonadota</taxon>
        <taxon>Alphaproteobacteria</taxon>
        <taxon>Sphingomonadales</taxon>
        <taxon>Sphingomonadaceae</taxon>
        <taxon>Allosphingosinicella</taxon>
    </lineage>
</organism>
<accession>A0A2U2J6C4</accession>
<dbReference type="OrthoDB" id="7469880at2"/>
<proteinExistence type="predicted"/>
<dbReference type="Gene3D" id="2.40.50.90">
    <property type="match status" value="1"/>
</dbReference>
<keyword evidence="4" id="KW-1185">Reference proteome</keyword>